<accession>M1D932</accession>
<sequence length="169" mass="18847">MSYRHKKLKEEDVAVCECKYGVNDPETACVERCLNVLTSIECTLGYYQSGENCRNQPFVAPSFIQGPKYTTIYIVDNLPLCDSTDDDESSPVISRTSGGNEHANILNDGEGSTFKVEPTNSATKKKSQHKPKLKLVDEAEEDEDEQYNDNGGIQDSDDLTEVKLLNNEK</sequence>
<organism evidence="4 5">
    <name type="scientific">Solanum tuberosum</name>
    <name type="common">Potato</name>
    <dbReference type="NCBI Taxonomy" id="4113"/>
    <lineage>
        <taxon>Eukaryota</taxon>
        <taxon>Viridiplantae</taxon>
        <taxon>Streptophyta</taxon>
        <taxon>Embryophyta</taxon>
        <taxon>Tracheophyta</taxon>
        <taxon>Spermatophyta</taxon>
        <taxon>Magnoliopsida</taxon>
        <taxon>eudicotyledons</taxon>
        <taxon>Gunneridae</taxon>
        <taxon>Pentapetalae</taxon>
        <taxon>asterids</taxon>
        <taxon>lamiids</taxon>
        <taxon>Solanales</taxon>
        <taxon>Solanaceae</taxon>
        <taxon>Solanoideae</taxon>
        <taxon>Solaneae</taxon>
        <taxon>Solanum</taxon>
    </lineage>
</organism>
<feature type="domain" description="AWS" evidence="3">
    <location>
        <begin position="11"/>
        <end position="62"/>
    </location>
</feature>
<feature type="compositionally biased region" description="Acidic residues" evidence="2">
    <location>
        <begin position="138"/>
        <end position="147"/>
    </location>
</feature>
<evidence type="ECO:0000256" key="2">
    <source>
        <dbReference type="SAM" id="MobiDB-lite"/>
    </source>
</evidence>
<dbReference type="EnsemblPlants" id="PGSC0003DMT400085252">
    <property type="protein sequence ID" value="PGSC0003DMT400085252"/>
    <property type="gene ID" value="PGSC0003DMG400034823"/>
</dbReference>
<dbReference type="Gramene" id="PGSC0003DMT400085252">
    <property type="protein sequence ID" value="PGSC0003DMT400085252"/>
    <property type="gene ID" value="PGSC0003DMG400034823"/>
</dbReference>
<dbReference type="AlphaFoldDB" id="M1D932"/>
<dbReference type="SMART" id="SM00570">
    <property type="entry name" value="AWS"/>
    <property type="match status" value="1"/>
</dbReference>
<dbReference type="STRING" id="4113.M1D932"/>
<name>M1D932_SOLTU</name>
<dbReference type="GO" id="GO:0042054">
    <property type="term" value="F:histone methyltransferase activity"/>
    <property type="evidence" value="ECO:0007669"/>
    <property type="project" value="InterPro"/>
</dbReference>
<dbReference type="Pfam" id="PF17907">
    <property type="entry name" value="AWS"/>
    <property type="match status" value="1"/>
</dbReference>
<dbReference type="GO" id="GO:0005634">
    <property type="term" value="C:nucleus"/>
    <property type="evidence" value="ECO:0007669"/>
    <property type="project" value="InterPro"/>
</dbReference>
<dbReference type="eggNOG" id="KOG4442">
    <property type="taxonomic scope" value="Eukaryota"/>
</dbReference>
<dbReference type="Proteomes" id="UP000011115">
    <property type="component" value="Unassembled WGS sequence"/>
</dbReference>
<evidence type="ECO:0000313" key="4">
    <source>
        <dbReference type="EnsemblPlants" id="PGSC0003DMT400085252"/>
    </source>
</evidence>
<evidence type="ECO:0000259" key="3">
    <source>
        <dbReference type="PROSITE" id="PS51215"/>
    </source>
</evidence>
<protein>
    <submittedName>
        <fullName evidence="4">Set domain protein</fullName>
    </submittedName>
</protein>
<dbReference type="PROSITE" id="PS51215">
    <property type="entry name" value="AWS"/>
    <property type="match status" value="1"/>
</dbReference>
<feature type="region of interest" description="Disordered" evidence="2">
    <location>
        <begin position="85"/>
        <end position="169"/>
    </location>
</feature>
<keyword evidence="5" id="KW-1185">Reference proteome</keyword>
<proteinExistence type="predicted"/>
<dbReference type="InterPro" id="IPR006560">
    <property type="entry name" value="AWS_dom"/>
</dbReference>
<dbReference type="PaxDb" id="4113-PGSC0003DMT400085252"/>
<evidence type="ECO:0000313" key="5">
    <source>
        <dbReference type="Proteomes" id="UP000011115"/>
    </source>
</evidence>
<dbReference type="InParanoid" id="M1D932"/>
<evidence type="ECO:0000256" key="1">
    <source>
        <dbReference type="ARBA" id="ARBA00022691"/>
    </source>
</evidence>
<reference evidence="5" key="1">
    <citation type="journal article" date="2011" name="Nature">
        <title>Genome sequence and analysis of the tuber crop potato.</title>
        <authorList>
            <consortium name="The Potato Genome Sequencing Consortium"/>
        </authorList>
    </citation>
    <scope>NUCLEOTIDE SEQUENCE [LARGE SCALE GENOMIC DNA]</scope>
    <source>
        <strain evidence="5">cv. DM1-3 516 R44</strain>
    </source>
</reference>
<keyword evidence="1" id="KW-0949">S-adenosyl-L-methionine</keyword>
<dbReference type="HOGENOM" id="CLU_1581282_0_0_1"/>
<reference evidence="4" key="2">
    <citation type="submission" date="2015-06" db="UniProtKB">
        <authorList>
            <consortium name="EnsemblPlants"/>
        </authorList>
    </citation>
    <scope>IDENTIFICATION</scope>
    <source>
        <strain evidence="4">DM1-3 516 R44</strain>
    </source>
</reference>
<feature type="compositionally biased region" description="Basic residues" evidence="2">
    <location>
        <begin position="123"/>
        <end position="133"/>
    </location>
</feature>